<name>A0AAE2YRF0_9PROT</name>
<dbReference type="Proteomes" id="UP001197378">
    <property type="component" value="Unassembled WGS sequence"/>
</dbReference>
<proteinExistence type="predicted"/>
<feature type="region of interest" description="Disordered" evidence="1">
    <location>
        <begin position="1"/>
        <end position="21"/>
    </location>
</feature>
<sequence length="120" mass="14668">MKPRPKGKRCKSRTTAPFTRPERGFFMARKRTSRHQHQESFFPPVLWEKPVYPVDDGTICENCQRIRPTGEYTMWKSCCQIRFIRNLPKEFREAWLNRFAERFDPQTVQRTMEHFRQWLS</sequence>
<evidence type="ECO:0000313" key="2">
    <source>
        <dbReference type="EMBL" id="MBU2788668.1"/>
    </source>
</evidence>
<evidence type="ECO:0000256" key="1">
    <source>
        <dbReference type="SAM" id="MobiDB-lite"/>
    </source>
</evidence>
<organism evidence="2 3">
    <name type="scientific">Igneacidithiobacillus copahuensis</name>
    <dbReference type="NCBI Taxonomy" id="2724909"/>
    <lineage>
        <taxon>Bacteria</taxon>
        <taxon>Pseudomonadati</taxon>
        <taxon>Pseudomonadota</taxon>
        <taxon>Acidithiobacillia</taxon>
        <taxon>Acidithiobacillales</taxon>
        <taxon>Acidithiobacillaceae</taxon>
        <taxon>Igneacidithiobacillus</taxon>
    </lineage>
</organism>
<feature type="compositionally biased region" description="Basic residues" evidence="1">
    <location>
        <begin position="1"/>
        <end position="12"/>
    </location>
</feature>
<keyword evidence="3" id="KW-1185">Reference proteome</keyword>
<evidence type="ECO:0000313" key="3">
    <source>
        <dbReference type="Proteomes" id="UP001197378"/>
    </source>
</evidence>
<dbReference type="EMBL" id="JAAXYO010000154">
    <property type="protein sequence ID" value="MBU2788668.1"/>
    <property type="molecule type" value="Genomic_DNA"/>
</dbReference>
<reference evidence="2" key="1">
    <citation type="journal article" date="2021" name="ISME J.">
        <title>Genomic evolution of the class Acidithiobacillia: deep-branching Proteobacteria living in extreme acidic conditions.</title>
        <authorList>
            <person name="Moya-Beltran A."/>
            <person name="Beard S."/>
            <person name="Rojas-Villalobos C."/>
            <person name="Issotta F."/>
            <person name="Gallardo Y."/>
            <person name="Ulloa R."/>
            <person name="Giaveno A."/>
            <person name="Degli Esposti M."/>
            <person name="Johnson D.B."/>
            <person name="Quatrini R."/>
        </authorList>
    </citation>
    <scope>NUCLEOTIDE SEQUENCE</scope>
    <source>
        <strain evidence="2">VAN18-1</strain>
    </source>
</reference>
<gene>
    <name evidence="2" type="ORF">HFQ13_10740</name>
</gene>
<dbReference type="AlphaFoldDB" id="A0AAE2YRF0"/>
<accession>A0AAE2YRF0</accession>
<protein>
    <submittedName>
        <fullName evidence="2">Uncharacterized protein</fullName>
    </submittedName>
</protein>
<comment type="caution">
    <text evidence="2">The sequence shown here is derived from an EMBL/GenBank/DDBJ whole genome shotgun (WGS) entry which is preliminary data.</text>
</comment>